<keyword evidence="2" id="KW-1185">Reference proteome</keyword>
<dbReference type="RefSeq" id="WP_121847559.1">
    <property type="nucleotide sequence ID" value="NZ_CP032050.1"/>
</dbReference>
<dbReference type="KEGG" id="emar:D1013_03465"/>
<proteinExistence type="predicted"/>
<dbReference type="OrthoDB" id="705595at2"/>
<reference evidence="1 2" key="1">
    <citation type="submission" date="2018-08" db="EMBL/GenBank/DDBJ databases">
        <title>The reduced genetic potential of extracellular carbohydrate catabolism in Euzebyella marina RN62, a Flavobacteriia bacterium isolated from the hadal water.</title>
        <authorList>
            <person name="Xue C."/>
        </authorList>
    </citation>
    <scope>NUCLEOTIDE SEQUENCE [LARGE SCALE GENOMIC DNA]</scope>
    <source>
        <strain evidence="1 2">RN62</strain>
    </source>
</reference>
<gene>
    <name evidence="1" type="ORF">D1013_03465</name>
</gene>
<organism evidence="1 2">
    <name type="scientific">Euzebyella marina</name>
    <dbReference type="NCBI Taxonomy" id="1761453"/>
    <lineage>
        <taxon>Bacteria</taxon>
        <taxon>Pseudomonadati</taxon>
        <taxon>Bacteroidota</taxon>
        <taxon>Flavobacteriia</taxon>
        <taxon>Flavobacteriales</taxon>
        <taxon>Flavobacteriaceae</taxon>
        <taxon>Euzebyella</taxon>
    </lineage>
</organism>
<sequence length="158" mass="18889">MKLWPIYSFFGLLLFLSIGAITKEQSTETLILGDWKEVSWKYEKVNHDNKIAFDINDYQKEEICKNLIIHEAETWRFSPNKKLEFLENGKIKEDLKWNIKGRGHVLELKHQNSIIEDYQVVDVTRDELIVQFNFDLQIRGIVRMTFKRIPNKQYAQKI</sequence>
<evidence type="ECO:0008006" key="3">
    <source>
        <dbReference type="Google" id="ProtNLM"/>
    </source>
</evidence>
<dbReference type="EMBL" id="CP032050">
    <property type="protein sequence ID" value="AYN66507.1"/>
    <property type="molecule type" value="Genomic_DNA"/>
</dbReference>
<dbReference type="Proteomes" id="UP000276309">
    <property type="component" value="Chromosome"/>
</dbReference>
<evidence type="ECO:0000313" key="1">
    <source>
        <dbReference type="EMBL" id="AYN66507.1"/>
    </source>
</evidence>
<accession>A0A3G2L2K3</accession>
<name>A0A3G2L2K3_9FLAO</name>
<evidence type="ECO:0000313" key="2">
    <source>
        <dbReference type="Proteomes" id="UP000276309"/>
    </source>
</evidence>
<dbReference type="AlphaFoldDB" id="A0A3G2L2K3"/>
<protein>
    <recommendedName>
        <fullName evidence="3">Lipocalin-like domain-containing protein</fullName>
    </recommendedName>
</protein>